<name>A0A0R3PM04_ANGCS</name>
<reference evidence="1 2" key="2">
    <citation type="submission" date="2018-11" db="EMBL/GenBank/DDBJ databases">
        <authorList>
            <consortium name="Pathogen Informatics"/>
        </authorList>
    </citation>
    <scope>NUCLEOTIDE SEQUENCE [LARGE SCALE GENOMIC DNA]</scope>
    <source>
        <strain evidence="1 2">Costa Rica</strain>
    </source>
</reference>
<dbReference type="AlphaFoldDB" id="A0A0R3PM04"/>
<proteinExistence type="predicted"/>
<dbReference type="Proteomes" id="UP000267027">
    <property type="component" value="Unassembled WGS sequence"/>
</dbReference>
<evidence type="ECO:0000313" key="2">
    <source>
        <dbReference type="Proteomes" id="UP000267027"/>
    </source>
</evidence>
<reference evidence="3" key="1">
    <citation type="submission" date="2017-02" db="UniProtKB">
        <authorList>
            <consortium name="WormBaseParasite"/>
        </authorList>
    </citation>
    <scope>IDENTIFICATION</scope>
</reference>
<evidence type="ECO:0000313" key="3">
    <source>
        <dbReference type="WBParaSite" id="ACOC_0000584301-mRNA-1"/>
    </source>
</evidence>
<organism evidence="3">
    <name type="scientific">Angiostrongylus costaricensis</name>
    <name type="common">Nematode worm</name>
    <dbReference type="NCBI Taxonomy" id="334426"/>
    <lineage>
        <taxon>Eukaryota</taxon>
        <taxon>Metazoa</taxon>
        <taxon>Ecdysozoa</taxon>
        <taxon>Nematoda</taxon>
        <taxon>Chromadorea</taxon>
        <taxon>Rhabditida</taxon>
        <taxon>Rhabditina</taxon>
        <taxon>Rhabditomorpha</taxon>
        <taxon>Strongyloidea</taxon>
        <taxon>Metastrongylidae</taxon>
        <taxon>Angiostrongylus</taxon>
    </lineage>
</organism>
<protein>
    <submittedName>
        <fullName evidence="1 3">Uncharacterized protein</fullName>
    </submittedName>
</protein>
<gene>
    <name evidence="1" type="ORF">ACOC_LOCUS5844</name>
</gene>
<evidence type="ECO:0000313" key="1">
    <source>
        <dbReference type="EMBL" id="VDM57429.1"/>
    </source>
</evidence>
<accession>A0A0R3PM04</accession>
<sequence>MTTDLPHMRELEPVSHEAAWGVPRRFDHASKKDMLRRHRSGRDKKTPAFNAVYDTEELFLGTCDRRGVCGAGILVNTSSSINTDSLEKLTTESDVYD</sequence>
<dbReference type="WBParaSite" id="ACOC_0000584301-mRNA-1">
    <property type="protein sequence ID" value="ACOC_0000584301-mRNA-1"/>
    <property type="gene ID" value="ACOC_0000584301"/>
</dbReference>
<keyword evidence="2" id="KW-1185">Reference proteome</keyword>
<dbReference type="EMBL" id="UYYA01003898">
    <property type="protein sequence ID" value="VDM57429.1"/>
    <property type="molecule type" value="Genomic_DNA"/>
</dbReference>